<gene>
    <name evidence="1" type="ORF">CDAR_418931</name>
</gene>
<dbReference type="Proteomes" id="UP001054837">
    <property type="component" value="Unassembled WGS sequence"/>
</dbReference>
<protein>
    <submittedName>
        <fullName evidence="1">Uncharacterized protein</fullName>
    </submittedName>
</protein>
<dbReference type="AlphaFoldDB" id="A0AAV4MZF3"/>
<comment type="caution">
    <text evidence="1">The sequence shown here is derived from an EMBL/GenBank/DDBJ whole genome shotgun (WGS) entry which is preliminary data.</text>
</comment>
<reference evidence="1 2" key="1">
    <citation type="submission" date="2021-06" db="EMBL/GenBank/DDBJ databases">
        <title>Caerostris darwini draft genome.</title>
        <authorList>
            <person name="Kono N."/>
            <person name="Arakawa K."/>
        </authorList>
    </citation>
    <scope>NUCLEOTIDE SEQUENCE [LARGE SCALE GENOMIC DNA]</scope>
</reference>
<evidence type="ECO:0000313" key="1">
    <source>
        <dbReference type="EMBL" id="GIX76379.1"/>
    </source>
</evidence>
<organism evidence="1 2">
    <name type="scientific">Caerostris darwini</name>
    <dbReference type="NCBI Taxonomy" id="1538125"/>
    <lineage>
        <taxon>Eukaryota</taxon>
        <taxon>Metazoa</taxon>
        <taxon>Ecdysozoa</taxon>
        <taxon>Arthropoda</taxon>
        <taxon>Chelicerata</taxon>
        <taxon>Arachnida</taxon>
        <taxon>Araneae</taxon>
        <taxon>Araneomorphae</taxon>
        <taxon>Entelegynae</taxon>
        <taxon>Araneoidea</taxon>
        <taxon>Araneidae</taxon>
        <taxon>Caerostris</taxon>
    </lineage>
</organism>
<proteinExistence type="predicted"/>
<accession>A0AAV4MZF3</accession>
<dbReference type="EMBL" id="BPLQ01000920">
    <property type="protein sequence ID" value="GIX76379.1"/>
    <property type="molecule type" value="Genomic_DNA"/>
</dbReference>
<name>A0AAV4MZF3_9ARAC</name>
<sequence>MSRRWYDSILLLRKQDVYARMHLFGIQLSVIWVPSVISDVGERFQNDLKPTAVSKKKRETRDKCLEQGKAISPITQAVSMKFSSHPSANPHYHNQLDPNLLAASEELKRLMTTQIAAFPKRFESYRSQQKEKGNKRGKCLEQGKAISPITQARFQNDSKPTAVSKKERETRDKCLEQGKAIKPHNTGGVHEIFITPHFHNQPDPNLQRREKVHSISEIHRECRHKKALEYFSFRQHLIKVKVVVSAGVVICPGAPWNVLPSLNRKCGVETFGKGFFTLNS</sequence>
<evidence type="ECO:0000313" key="2">
    <source>
        <dbReference type="Proteomes" id="UP001054837"/>
    </source>
</evidence>
<keyword evidence="2" id="KW-1185">Reference proteome</keyword>